<dbReference type="Pfam" id="PF04389">
    <property type="entry name" value="Peptidase_M28"/>
    <property type="match status" value="1"/>
</dbReference>
<evidence type="ECO:0000256" key="2">
    <source>
        <dbReference type="ARBA" id="ARBA00023315"/>
    </source>
</evidence>
<dbReference type="OrthoDB" id="3907302at2759"/>
<keyword evidence="3" id="KW-0862">Zinc</keyword>
<comment type="similarity">
    <text evidence="3">Belongs to the peptidase M28 family.</text>
</comment>
<reference evidence="5 6" key="1">
    <citation type="journal article" date="2011" name="Proc. Natl. Acad. Sci. U.S.A.">
        <title>Evolutionary erosion of yeast sex chromosomes by mating-type switching accidents.</title>
        <authorList>
            <person name="Gordon J.L."/>
            <person name="Armisen D."/>
            <person name="Proux-Wera E."/>
            <person name="Oheigeartaigh S.S."/>
            <person name="Byrne K.P."/>
            <person name="Wolfe K.H."/>
        </authorList>
    </citation>
    <scope>NUCLEOTIDE SEQUENCE [LARGE SCALE GENOMIC DNA]</scope>
    <source>
        <strain evidence="6">ATCC 10597 / BCRC 20456 / CBS 421 / NBRC 0211 / NRRL Y-12639</strain>
    </source>
</reference>
<keyword evidence="3" id="KW-0378">Hydrolase</keyword>
<dbReference type="SUPFAM" id="SSF53187">
    <property type="entry name" value="Zn-dependent exopeptidases"/>
    <property type="match status" value="2"/>
</dbReference>
<keyword evidence="3" id="KW-0479">Metal-binding</keyword>
<gene>
    <name evidence="5" type="primary">NDAI0H03590</name>
    <name evidence="5" type="ordered locus">NDAI_0H03590</name>
</gene>
<keyword evidence="2" id="KW-0012">Acyltransferase</keyword>
<sequence>MVLVRLPLLLKLPIILWFFFYNIDIIRCEKILDNDGNNNDWLLNSSGSGLGISQLKYHEENLYKELNIIPKKDEEEKSHNNLILPFNGTRVPGSLESLKIQDYIINHFNNTLKLNWTIELDNFQENGYNFTNMIFSLLPGNNDEDTNMNDKYLVLAVHYDTMIKPEGFIGAMDSGASCGILLYLSKFIDTIYSYDHDDDMEVTSTLAYSIGKKWHKKKNIYDFTKLYDDNSSGTFKGIKIIFFDGEEAIEKWSDDDSIYGSRHLAKKWQEQKQTIKLKNGTIIETNELDNIEVFVLLDLLGSKSDTLESIMGQRVPSYYSETHMHYGLLSTIEGEYFESNISSRMESSRIPVLDPSNLVFEQFGMSVIGDDHLPFYDYGVPILHLIPYPFPSSWHTMSDTFANLDQEQVNRWAIILSEFTLSWMSS</sequence>
<keyword evidence="3" id="KW-0645">Protease</keyword>
<proteinExistence type="inferred from homology"/>
<dbReference type="AlphaFoldDB" id="G0WFH1"/>
<keyword evidence="1" id="KW-0808">Transferase</keyword>
<dbReference type="OMA" id="HYETNYP"/>
<protein>
    <recommendedName>
        <fullName evidence="3">Peptide hydrolase</fullName>
        <ecNumber evidence="3">3.4.-.-</ecNumber>
    </recommendedName>
</protein>
<evidence type="ECO:0000313" key="5">
    <source>
        <dbReference type="EMBL" id="CCD26532.1"/>
    </source>
</evidence>
<dbReference type="RefSeq" id="XP_003671775.1">
    <property type="nucleotide sequence ID" value="XM_003671727.1"/>
</dbReference>
<dbReference type="GeneID" id="11496063"/>
<dbReference type="Gene3D" id="3.40.630.10">
    <property type="entry name" value="Zn peptidases"/>
    <property type="match status" value="1"/>
</dbReference>
<dbReference type="GO" id="GO:0008270">
    <property type="term" value="F:zinc ion binding"/>
    <property type="evidence" value="ECO:0007669"/>
    <property type="project" value="TreeGrafter"/>
</dbReference>
<organism evidence="5 6">
    <name type="scientific">Naumovozyma dairenensis (strain ATCC 10597 / BCRC 20456 / CBS 421 / NBRC 0211 / NRRL Y-12639)</name>
    <name type="common">Saccharomyces dairenensis</name>
    <dbReference type="NCBI Taxonomy" id="1071378"/>
    <lineage>
        <taxon>Eukaryota</taxon>
        <taxon>Fungi</taxon>
        <taxon>Dikarya</taxon>
        <taxon>Ascomycota</taxon>
        <taxon>Saccharomycotina</taxon>
        <taxon>Saccharomycetes</taxon>
        <taxon>Saccharomycetales</taxon>
        <taxon>Saccharomycetaceae</taxon>
        <taxon>Naumovozyma</taxon>
    </lineage>
</organism>
<dbReference type="InterPro" id="IPR007484">
    <property type="entry name" value="Peptidase_M28"/>
</dbReference>
<evidence type="ECO:0000256" key="3">
    <source>
        <dbReference type="RuleBase" id="RU361240"/>
    </source>
</evidence>
<evidence type="ECO:0000259" key="4">
    <source>
        <dbReference type="Pfam" id="PF04389"/>
    </source>
</evidence>
<keyword evidence="6" id="KW-1185">Reference proteome</keyword>
<evidence type="ECO:0000313" key="6">
    <source>
        <dbReference type="Proteomes" id="UP000000689"/>
    </source>
</evidence>
<dbReference type="eggNOG" id="KOG3946">
    <property type="taxonomic scope" value="Eukaryota"/>
</dbReference>
<accession>G0WFH1</accession>
<name>G0WFH1_NAUDC</name>
<dbReference type="PANTHER" id="PTHR12283">
    <property type="entry name" value="GLUTAMINYL-PEPTIDE CYCLOTRANSFERASE"/>
    <property type="match status" value="1"/>
</dbReference>
<evidence type="ECO:0000256" key="1">
    <source>
        <dbReference type="ARBA" id="ARBA00022679"/>
    </source>
</evidence>
<dbReference type="PANTHER" id="PTHR12283:SF6">
    <property type="entry name" value="GLUTAMINYL-PEPTIDE CYCLOTRANSFERASE-RELATED"/>
    <property type="match status" value="1"/>
</dbReference>
<dbReference type="HOGENOM" id="CLU_045003_1_1_1"/>
<dbReference type="GO" id="GO:0008233">
    <property type="term" value="F:peptidase activity"/>
    <property type="evidence" value="ECO:0007669"/>
    <property type="project" value="UniProtKB-KW"/>
</dbReference>
<dbReference type="KEGG" id="ndi:NDAI_0H03590"/>
<dbReference type="STRING" id="1071378.G0WFH1"/>
<feature type="domain" description="Peptidase M28" evidence="4">
    <location>
        <begin position="147"/>
        <end position="419"/>
    </location>
</feature>
<dbReference type="EMBL" id="HE580274">
    <property type="protein sequence ID" value="CCD26532.1"/>
    <property type="molecule type" value="Genomic_DNA"/>
</dbReference>
<dbReference type="InterPro" id="IPR040234">
    <property type="entry name" value="QC/QCL"/>
</dbReference>
<dbReference type="Proteomes" id="UP000000689">
    <property type="component" value="Chromosome 8"/>
</dbReference>
<dbReference type="GO" id="GO:0016603">
    <property type="term" value="F:glutaminyl-peptide cyclotransferase activity"/>
    <property type="evidence" value="ECO:0007669"/>
    <property type="project" value="TreeGrafter"/>
</dbReference>
<dbReference type="EC" id="3.4.-.-" evidence="3"/>
<dbReference type="GO" id="GO:0006508">
    <property type="term" value="P:proteolysis"/>
    <property type="evidence" value="ECO:0007669"/>
    <property type="project" value="UniProtKB-KW"/>
</dbReference>